<feature type="compositionally biased region" description="Polar residues" evidence="2">
    <location>
        <begin position="619"/>
        <end position="632"/>
    </location>
</feature>
<dbReference type="GO" id="GO:0008195">
    <property type="term" value="F:phosphatidate phosphatase activity"/>
    <property type="evidence" value="ECO:0007669"/>
    <property type="project" value="TreeGrafter"/>
</dbReference>
<dbReference type="PANTHER" id="PTHR12181">
    <property type="entry name" value="LIPIN"/>
    <property type="match status" value="1"/>
</dbReference>
<dbReference type="InterPro" id="IPR026058">
    <property type="entry name" value="LIPIN"/>
</dbReference>
<evidence type="ECO:0000313" key="5">
    <source>
        <dbReference type="Proteomes" id="UP000585474"/>
    </source>
</evidence>
<proteinExistence type="inferred from homology"/>
<dbReference type="InterPro" id="IPR013209">
    <property type="entry name" value="LNS2"/>
</dbReference>
<feature type="region of interest" description="Disordered" evidence="2">
    <location>
        <begin position="606"/>
        <end position="634"/>
    </location>
</feature>
<accession>A0A7J0EB23</accession>
<dbReference type="EMBL" id="BJWL01000002">
    <property type="protein sequence ID" value="GFY82857.1"/>
    <property type="molecule type" value="Genomic_DNA"/>
</dbReference>
<feature type="compositionally biased region" description="Low complexity" evidence="2">
    <location>
        <begin position="606"/>
        <end position="618"/>
    </location>
</feature>
<evidence type="ECO:0000256" key="1">
    <source>
        <dbReference type="ARBA" id="ARBA00005476"/>
    </source>
</evidence>
<dbReference type="SUPFAM" id="SSF56784">
    <property type="entry name" value="HAD-like"/>
    <property type="match status" value="1"/>
</dbReference>
<sequence length="789" mass="85920">MNVVGKVGSLISQGVYSVATPFHPFGGAVDIIVVQQQDGTFRSTPWYVRFGKFQGVLKGAEKMVRISVNGVEADFHMYLDNSGEAYFVREVVSGEGRDVNRVLKDSDSLEGTQEGISVTGNNNFNSDRDNDNLCDHEGGVSSGEVQLQDEHVLGVGQIERTESDIERKFYEFQDEQSSLEDSVEFSEYGSNRYENLDSVDHYVESQNLSSEVVLVSIDGHILTAPILSSEKNTDNLQLSTPQFHLGPGQETDFCEGNGDFSTGEDAWAANYLSDLGSLAPKVVSESSCSLNNTNNASGHQLELCERDGEHPRQIHENENVADLEQELCADSNLDDGIRREDVFKSCLELTALTMNDTSANQQAVDSSSEIHESANTLREKSPQSLQLSNGTGDGDGDESRNGDGQTCSDSGLPVSMMSSNLDVEVELVGERPSTGHINFDNTPTHSVSPNEELEEQVDNEPAVEEIQCVAQGSAPEDECSISEDLEVELQTGSPCDGIKTNSRFEISLCGNLLHAGMGLDAAAELSEFKIGTCHGIKAAPVVLGVAAYGLDLSVDPKDAIPVEQDETPKLGDDGCDTSTPSGHRWRLWPIPFRRVKTLEHTTSNSSSEEVFVDSESGSLNQPVEPTPVSTGGSACLHKHIRTNVPTTEQITSLNLKEGQNMVTFSFSTRVWGLQQVDAHIYLWKWNARIVISDVDGTITRSDVLGQFMPLVGKDWTQSGVARLFSAIKENGYQLLFLSARAIVQAYLTRSYLLNLKQDGKALPSGPVVISPDGLFPSLYREGELLFLGH</sequence>
<evidence type="ECO:0000259" key="3">
    <source>
        <dbReference type="SMART" id="SM00775"/>
    </source>
</evidence>
<keyword evidence="5" id="KW-1185">Reference proteome</keyword>
<dbReference type="SMART" id="SM00775">
    <property type="entry name" value="LNS2"/>
    <property type="match status" value="1"/>
</dbReference>
<dbReference type="Pfam" id="PF04571">
    <property type="entry name" value="Lipin_N"/>
    <property type="match status" value="1"/>
</dbReference>
<organism evidence="4 5">
    <name type="scientific">Actinidia rufa</name>
    <dbReference type="NCBI Taxonomy" id="165716"/>
    <lineage>
        <taxon>Eukaryota</taxon>
        <taxon>Viridiplantae</taxon>
        <taxon>Streptophyta</taxon>
        <taxon>Embryophyta</taxon>
        <taxon>Tracheophyta</taxon>
        <taxon>Spermatophyta</taxon>
        <taxon>Magnoliopsida</taxon>
        <taxon>eudicotyledons</taxon>
        <taxon>Gunneridae</taxon>
        <taxon>Pentapetalae</taxon>
        <taxon>asterids</taxon>
        <taxon>Ericales</taxon>
        <taxon>Actinidiaceae</taxon>
        <taxon>Actinidia</taxon>
    </lineage>
</organism>
<dbReference type="Proteomes" id="UP000585474">
    <property type="component" value="Unassembled WGS sequence"/>
</dbReference>
<dbReference type="InterPro" id="IPR007651">
    <property type="entry name" value="Lipin_N"/>
</dbReference>
<evidence type="ECO:0000313" key="4">
    <source>
        <dbReference type="EMBL" id="GFY82857.1"/>
    </source>
</evidence>
<gene>
    <name evidence="4" type="ORF">Acr_02g0010970</name>
</gene>
<comment type="similarity">
    <text evidence="1">Belongs to the lipin family.</text>
</comment>
<feature type="domain" description="LNS2/PITP" evidence="3">
    <location>
        <begin position="689"/>
        <end position="787"/>
    </location>
</feature>
<feature type="region of interest" description="Disordered" evidence="2">
    <location>
        <begin position="359"/>
        <end position="415"/>
    </location>
</feature>
<dbReference type="InterPro" id="IPR036412">
    <property type="entry name" value="HAD-like_sf"/>
</dbReference>
<dbReference type="PANTHER" id="PTHR12181:SF59">
    <property type="entry name" value="PHOSPHATIDATE PHOSPHATASE PAH1"/>
    <property type="match status" value="1"/>
</dbReference>
<name>A0A7J0EB23_9ERIC</name>
<dbReference type="AlphaFoldDB" id="A0A7J0EB23"/>
<reference evidence="4 5" key="1">
    <citation type="submission" date="2019-07" db="EMBL/GenBank/DDBJ databases">
        <title>De Novo Assembly of kiwifruit Actinidia rufa.</title>
        <authorList>
            <person name="Sugita-Konishi S."/>
            <person name="Sato K."/>
            <person name="Mori E."/>
            <person name="Abe Y."/>
            <person name="Kisaki G."/>
            <person name="Hamano K."/>
            <person name="Suezawa K."/>
            <person name="Otani M."/>
            <person name="Fukuda T."/>
            <person name="Manabe T."/>
            <person name="Gomi K."/>
            <person name="Tabuchi M."/>
            <person name="Akimitsu K."/>
            <person name="Kataoka I."/>
        </authorList>
    </citation>
    <scope>NUCLEOTIDE SEQUENCE [LARGE SCALE GENOMIC DNA]</scope>
    <source>
        <strain evidence="5">cv. Fuchu</strain>
    </source>
</reference>
<dbReference type="OrthoDB" id="4567at2759"/>
<evidence type="ECO:0000256" key="2">
    <source>
        <dbReference type="SAM" id="MobiDB-lite"/>
    </source>
</evidence>
<dbReference type="InterPro" id="IPR031315">
    <property type="entry name" value="LNS2/PITP"/>
</dbReference>
<feature type="compositionally biased region" description="Basic and acidic residues" evidence="2">
    <location>
        <begin position="368"/>
        <end position="381"/>
    </location>
</feature>
<dbReference type="Pfam" id="PF08235">
    <property type="entry name" value="LNS2"/>
    <property type="match status" value="1"/>
</dbReference>
<protein>
    <submittedName>
        <fullName evidence="4">Lipin family protein</fullName>
    </submittedName>
</protein>
<comment type="caution">
    <text evidence="4">The sequence shown here is derived from an EMBL/GenBank/DDBJ whole genome shotgun (WGS) entry which is preliminary data.</text>
</comment>